<dbReference type="InterPro" id="IPR036833">
    <property type="entry name" value="BetaGal_dom3_sf"/>
</dbReference>
<evidence type="ECO:0000256" key="6">
    <source>
        <dbReference type="ARBA" id="ARBA00023180"/>
    </source>
</evidence>
<dbReference type="PANTHER" id="PTHR23421">
    <property type="entry name" value="BETA-GALACTOSIDASE RELATED"/>
    <property type="match status" value="1"/>
</dbReference>
<dbReference type="RefSeq" id="XP_016216746.1">
    <property type="nucleotide sequence ID" value="XM_016355610.1"/>
</dbReference>
<keyword evidence="7 8" id="KW-0326">Glycosidase</keyword>
<dbReference type="InterPro" id="IPR025300">
    <property type="entry name" value="BetaGal_jelly_roll_dom"/>
</dbReference>
<evidence type="ECO:0000256" key="3">
    <source>
        <dbReference type="ARBA" id="ARBA00012756"/>
    </source>
</evidence>
<name>A0A0D1Z1S4_9PEZI</name>
<evidence type="ECO:0000256" key="7">
    <source>
        <dbReference type="ARBA" id="ARBA00023295"/>
    </source>
</evidence>
<dbReference type="Gene3D" id="2.102.20.10">
    <property type="entry name" value="Beta-galactosidase, domain 2"/>
    <property type="match status" value="1"/>
</dbReference>
<dbReference type="Proteomes" id="UP000053259">
    <property type="component" value="Unassembled WGS sequence"/>
</dbReference>
<protein>
    <recommendedName>
        <fullName evidence="3 8">Beta-galactosidase</fullName>
        <ecNumber evidence="3 8">3.2.1.23</ecNumber>
    </recommendedName>
</protein>
<dbReference type="EC" id="3.2.1.23" evidence="3 8"/>
<keyword evidence="6" id="KW-0325">Glycoprotein</keyword>
<dbReference type="GO" id="GO:0005975">
    <property type="term" value="P:carbohydrate metabolic process"/>
    <property type="evidence" value="ECO:0007669"/>
    <property type="project" value="InterPro"/>
</dbReference>
<evidence type="ECO:0000256" key="5">
    <source>
        <dbReference type="ARBA" id="ARBA00022801"/>
    </source>
</evidence>
<dbReference type="Pfam" id="PF13363">
    <property type="entry name" value="BetaGal_dom3"/>
    <property type="match status" value="1"/>
</dbReference>
<dbReference type="InParanoid" id="A0A0D1Z1S4"/>
<dbReference type="AlphaFoldDB" id="A0A0D1Z1S4"/>
<feature type="chain" id="PRO_5002252375" description="Beta-galactosidase" evidence="10">
    <location>
        <begin position="24"/>
        <end position="1020"/>
    </location>
</feature>
<dbReference type="Gene3D" id="2.60.120.260">
    <property type="entry name" value="Galactose-binding domain-like"/>
    <property type="match status" value="2"/>
</dbReference>
<dbReference type="PROSITE" id="PS01182">
    <property type="entry name" value="GLYCOSYL_HYDROL_F35"/>
    <property type="match status" value="1"/>
</dbReference>
<dbReference type="HOGENOM" id="CLU_005732_2_0_1"/>
<reference evidence="12 13" key="1">
    <citation type="submission" date="2015-01" db="EMBL/GenBank/DDBJ databases">
        <title>The Genome Sequence of Ochroconis gallopava CBS43764.</title>
        <authorList>
            <consortium name="The Broad Institute Genomics Platform"/>
            <person name="Cuomo C."/>
            <person name="de Hoog S."/>
            <person name="Gorbushina A."/>
            <person name="Stielow B."/>
            <person name="Teixiera M."/>
            <person name="Abouelleil A."/>
            <person name="Chapman S.B."/>
            <person name="Priest M."/>
            <person name="Young S.K."/>
            <person name="Wortman J."/>
            <person name="Nusbaum C."/>
            <person name="Birren B."/>
        </authorList>
    </citation>
    <scope>NUCLEOTIDE SEQUENCE [LARGE SCALE GENOMIC DNA]</scope>
    <source>
        <strain evidence="12 13">CBS 43764</strain>
    </source>
</reference>
<comment type="catalytic activity">
    <reaction evidence="1 8">
        <text>Hydrolysis of terminal non-reducing beta-D-galactose residues in beta-D-galactosides.</text>
        <dbReference type="EC" id="3.2.1.23"/>
    </reaction>
</comment>
<dbReference type="Pfam" id="PF01301">
    <property type="entry name" value="Glyco_hydro_35"/>
    <property type="match status" value="1"/>
</dbReference>
<comment type="similarity">
    <text evidence="2 9">Belongs to the glycosyl hydrolase 35 family.</text>
</comment>
<dbReference type="OrthoDB" id="1657402at2759"/>
<dbReference type="InterPro" id="IPR031330">
    <property type="entry name" value="Gly_Hdrlase_35_cat"/>
</dbReference>
<dbReference type="InterPro" id="IPR018954">
    <property type="entry name" value="Betagal_dom2"/>
</dbReference>
<keyword evidence="4 10" id="KW-0732">Signal</keyword>
<dbReference type="Gene3D" id="2.60.390.10">
    <property type="entry name" value="Beta-galactosidase, domain 3"/>
    <property type="match status" value="1"/>
</dbReference>
<dbReference type="SUPFAM" id="SSF49785">
    <property type="entry name" value="Galactose-binding domain-like"/>
    <property type="match status" value="2"/>
</dbReference>
<dbReference type="STRING" id="253628.A0A0D1Z1S4"/>
<dbReference type="Gene3D" id="3.20.20.80">
    <property type="entry name" value="Glycosidases"/>
    <property type="match status" value="1"/>
</dbReference>
<dbReference type="InterPro" id="IPR025972">
    <property type="entry name" value="BetaGal_dom3"/>
</dbReference>
<dbReference type="FunFam" id="3.20.20.80:FF:000040">
    <property type="entry name" value="Beta-galactosidase A"/>
    <property type="match status" value="1"/>
</dbReference>
<evidence type="ECO:0000259" key="11">
    <source>
        <dbReference type="SMART" id="SM01029"/>
    </source>
</evidence>
<evidence type="ECO:0000313" key="12">
    <source>
        <dbReference type="EMBL" id="KIW06877.1"/>
    </source>
</evidence>
<dbReference type="VEuPathDB" id="FungiDB:PV09_02553"/>
<dbReference type="GeneID" id="27310526"/>
<dbReference type="InterPro" id="IPR037110">
    <property type="entry name" value="Betagal_dom2_sf"/>
</dbReference>
<evidence type="ECO:0000256" key="1">
    <source>
        <dbReference type="ARBA" id="ARBA00001412"/>
    </source>
</evidence>
<evidence type="ECO:0000256" key="8">
    <source>
        <dbReference type="RuleBase" id="RU000675"/>
    </source>
</evidence>
<evidence type="ECO:0000313" key="13">
    <source>
        <dbReference type="Proteomes" id="UP000053259"/>
    </source>
</evidence>
<dbReference type="EMBL" id="KN847534">
    <property type="protein sequence ID" value="KIW06877.1"/>
    <property type="molecule type" value="Genomic_DNA"/>
</dbReference>
<dbReference type="InterPro" id="IPR017853">
    <property type="entry name" value="GH"/>
</dbReference>
<feature type="signal peptide" evidence="10">
    <location>
        <begin position="1"/>
        <end position="23"/>
    </location>
</feature>
<evidence type="ECO:0000256" key="4">
    <source>
        <dbReference type="ARBA" id="ARBA00022729"/>
    </source>
</evidence>
<dbReference type="Pfam" id="PF10435">
    <property type="entry name" value="BetaGal_dom2"/>
    <property type="match status" value="1"/>
</dbReference>
<dbReference type="InterPro" id="IPR019801">
    <property type="entry name" value="Glyco_hydro_35_CS"/>
</dbReference>
<dbReference type="PRINTS" id="PR00742">
    <property type="entry name" value="GLHYDRLASE35"/>
</dbReference>
<gene>
    <name evidence="12" type="ORF">PV09_02553</name>
</gene>
<keyword evidence="5 8" id="KW-0378">Hydrolase</keyword>
<evidence type="ECO:0000256" key="2">
    <source>
        <dbReference type="ARBA" id="ARBA00009809"/>
    </source>
</evidence>
<dbReference type="GO" id="GO:0004565">
    <property type="term" value="F:beta-galactosidase activity"/>
    <property type="evidence" value="ECO:0007669"/>
    <property type="project" value="UniProtKB-EC"/>
</dbReference>
<evidence type="ECO:0000256" key="9">
    <source>
        <dbReference type="RuleBase" id="RU003679"/>
    </source>
</evidence>
<feature type="domain" description="Beta-galactosidase" evidence="11">
    <location>
        <begin position="393"/>
        <end position="572"/>
    </location>
</feature>
<dbReference type="InterPro" id="IPR001944">
    <property type="entry name" value="Glycoside_Hdrlase_35"/>
</dbReference>
<dbReference type="InterPro" id="IPR008979">
    <property type="entry name" value="Galactose-bd-like_sf"/>
</dbReference>
<sequence>MALLSGVIVHTLIILLLLQTASARHPEFRPQQVIGLQQDASLQTNVTWDEHSLFINGNRILIFSGELHPFRLPVPTLWLDVLQKIRALGFSAVSFYVDWALVEGTPGEIRTEGVFALEPFFEAAKHAGIYLIARPGPYINAEVSGGGFPGWLQRVKGHFRTTEGDFLEKTDLYVRAICEKIAKAQITNGGPVILVQPENEYSHWTNGQQNDPKYIDYVNQQFRKAGIVVPLISNDAAADGNNVPGKPGAFDIYGHDGYPLGFDCSNPDHWDPWALPTDWRDRHESQSPTTPYTIPEFQGGSFDPWGGSGFEKCVSLTDSTFERVFWKNLYSFGVSIYNVYMIYGGTNWGNIGHPNGYTSYDYGAVISEDRRVSREKYSEAKLQANFLAASPAYLTAIPQKAQAGGLVSTDALTVTRLQGNKTQFLVVRHTDYTSQDETSYKLVLDHTSIGPLTIPFNGKGLTLHGRDSKIHVIDYDLLGINMLYSTAEIFTVQKYGDEVVLVVYGGPQEEHEMAIALGRERVDAQHIRGQGVSVSTVDSYAVFNWQTSLGDKALKWGALTVWFLDRQSAYNCWVLGVVNEADDQYPYAGQASLSVFIKGGYLMRTASISGSTLKITGDINATTTIEIIAGAPKPLSALYFNGEKVPFEQDPYGIVTASLPYRPIDIDLPNLAAQTWYYIDSLPELQDEYSDTAWVKADLKCTNNSYRELTTPTSLFGSDYGFHTGTLIFRGHFQANGHERKLSIHAQGGNGFGFSVWLNSTFLGSLKGVGWSGDDRISSRLPKLEPNASYVITVVIDSMGYDENFIVGLDTMRATRGILDYSLDGQSQNDVMWKVTGNLGGEQYYDKSRGPLNEGGLWAERHGFHLPGAPVKDKGWKAVPKGPVEGITRAGVAWYVTSFDLNVPQGYDVPIAIQLPDIASSTAGPPGTSLPSAYRVQLYVNGWQFGEYVHHLGPQTKYPVPEGVWDYNGTNWVAISLWAMDGSGARLQDIKLVAGPVVQTGYTGVKKVEATSWTKRRGAY</sequence>
<organism evidence="12 13">
    <name type="scientific">Verruconis gallopava</name>
    <dbReference type="NCBI Taxonomy" id="253628"/>
    <lineage>
        <taxon>Eukaryota</taxon>
        <taxon>Fungi</taxon>
        <taxon>Dikarya</taxon>
        <taxon>Ascomycota</taxon>
        <taxon>Pezizomycotina</taxon>
        <taxon>Dothideomycetes</taxon>
        <taxon>Pleosporomycetidae</taxon>
        <taxon>Venturiales</taxon>
        <taxon>Sympoventuriaceae</taxon>
        <taxon>Verruconis</taxon>
    </lineage>
</organism>
<evidence type="ECO:0000256" key="10">
    <source>
        <dbReference type="SAM" id="SignalP"/>
    </source>
</evidence>
<dbReference type="FunFam" id="2.60.120.260:FF:000065">
    <property type="entry name" value="Beta-galactosidase A"/>
    <property type="match status" value="1"/>
</dbReference>
<dbReference type="SMART" id="SM01029">
    <property type="entry name" value="BetaGal_dom2"/>
    <property type="match status" value="1"/>
</dbReference>
<dbReference type="Pfam" id="PF13364">
    <property type="entry name" value="BetaGal_ABD2"/>
    <property type="match status" value="2"/>
</dbReference>
<keyword evidence="13" id="KW-1185">Reference proteome</keyword>
<dbReference type="SUPFAM" id="SSF117100">
    <property type="entry name" value="Beta-galactosidase LacA, domain 3"/>
    <property type="match status" value="1"/>
</dbReference>
<dbReference type="SUPFAM" id="SSF51445">
    <property type="entry name" value="(Trans)glycosidases"/>
    <property type="match status" value="1"/>
</dbReference>
<accession>A0A0D1Z1S4</accession>
<dbReference type="SUPFAM" id="SSF51011">
    <property type="entry name" value="Glycosyl hydrolase domain"/>
    <property type="match status" value="1"/>
</dbReference>
<proteinExistence type="inferred from homology"/>